<dbReference type="Proteomes" id="UP000050509">
    <property type="component" value="Unassembled WGS sequence"/>
</dbReference>
<feature type="transmembrane region" description="Helical" evidence="1">
    <location>
        <begin position="156"/>
        <end position="176"/>
    </location>
</feature>
<keyword evidence="1" id="KW-1133">Transmembrane helix</keyword>
<keyword evidence="3" id="KW-1185">Reference proteome</keyword>
<protein>
    <recommendedName>
        <fullName evidence="4">DUF2269 family protein</fullName>
    </recommendedName>
</protein>
<dbReference type="EMBL" id="LJCR01000060">
    <property type="protein sequence ID" value="KPV54417.1"/>
    <property type="molecule type" value="Genomic_DNA"/>
</dbReference>
<name>A0A0P9FMG1_9CHLR</name>
<gene>
    <name evidence="2" type="ORF">SE17_03870</name>
</gene>
<evidence type="ECO:0000313" key="2">
    <source>
        <dbReference type="EMBL" id="KPV54417.1"/>
    </source>
</evidence>
<comment type="caution">
    <text evidence="2">The sequence shown here is derived from an EMBL/GenBank/DDBJ whole genome shotgun (WGS) entry which is preliminary data.</text>
</comment>
<organism evidence="2 3">
    <name type="scientific">Kouleothrix aurantiaca</name>
    <dbReference type="NCBI Taxonomy" id="186479"/>
    <lineage>
        <taxon>Bacteria</taxon>
        <taxon>Bacillati</taxon>
        <taxon>Chloroflexota</taxon>
        <taxon>Chloroflexia</taxon>
        <taxon>Chloroflexales</taxon>
        <taxon>Roseiflexineae</taxon>
        <taxon>Roseiflexaceae</taxon>
        <taxon>Kouleothrix</taxon>
    </lineage>
</organism>
<proteinExistence type="predicted"/>
<evidence type="ECO:0000313" key="3">
    <source>
        <dbReference type="Proteomes" id="UP000050509"/>
    </source>
</evidence>
<keyword evidence="1" id="KW-0472">Membrane</keyword>
<keyword evidence="1" id="KW-0812">Transmembrane</keyword>
<dbReference type="Pfam" id="PF10027">
    <property type="entry name" value="DUF2269"/>
    <property type="match status" value="1"/>
</dbReference>
<dbReference type="AlphaFoldDB" id="A0A0P9FMG1"/>
<feature type="transmembrane region" description="Helical" evidence="1">
    <location>
        <begin position="129"/>
        <end position="150"/>
    </location>
</feature>
<dbReference type="InterPro" id="IPR018729">
    <property type="entry name" value="DUF2269_transmembrane"/>
</dbReference>
<evidence type="ECO:0000256" key="1">
    <source>
        <dbReference type="SAM" id="Phobius"/>
    </source>
</evidence>
<feature type="transmembrane region" description="Helical" evidence="1">
    <location>
        <begin position="80"/>
        <end position="100"/>
    </location>
</feature>
<feature type="transmembrane region" description="Helical" evidence="1">
    <location>
        <begin position="6"/>
        <end position="32"/>
    </location>
</feature>
<accession>A0A0P9FMG1</accession>
<feature type="transmembrane region" description="Helical" evidence="1">
    <location>
        <begin position="44"/>
        <end position="68"/>
    </location>
</feature>
<sequence length="194" mass="20569">MSFYPILVFVHVTSAITLSAGNLLSLFGLFALRRAQRVEQVRAILGLLALSEPISAIAVVLTPVAGIAMTVMSWGWRNGWINVALGSFVLLLSMGVITGTRRGAIARLVKEMPDGPLPQSVEQRIHDPLLGTAVYMIVALLLGIVFLMTTKPVLEGALIAIVVSVVLGAAASLPLWRGRTGEEAGSPKRSSSDV</sequence>
<evidence type="ECO:0008006" key="4">
    <source>
        <dbReference type="Google" id="ProtNLM"/>
    </source>
</evidence>
<reference evidence="2 3" key="1">
    <citation type="submission" date="2015-09" db="EMBL/GenBank/DDBJ databases">
        <title>Draft genome sequence of Kouleothrix aurantiaca JCM 19913.</title>
        <authorList>
            <person name="Hemp J."/>
        </authorList>
    </citation>
    <scope>NUCLEOTIDE SEQUENCE [LARGE SCALE GENOMIC DNA]</scope>
    <source>
        <strain evidence="2 3">COM-B</strain>
    </source>
</reference>